<dbReference type="InterPro" id="IPR003646">
    <property type="entry name" value="SH3-like_bac-type"/>
</dbReference>
<reference evidence="4 5" key="1">
    <citation type="journal article" date="2016" name="Nat. Commun.">
        <title>Thousands of microbial genomes shed light on interconnected biogeochemical processes in an aquifer system.</title>
        <authorList>
            <person name="Anantharaman K."/>
            <person name="Brown C.T."/>
            <person name="Hug L.A."/>
            <person name="Sharon I."/>
            <person name="Castelle C.J."/>
            <person name="Probst A.J."/>
            <person name="Thomas B.C."/>
            <person name="Singh A."/>
            <person name="Wilkins M.J."/>
            <person name="Karaoz U."/>
            <person name="Brodie E.L."/>
            <person name="Williams K.H."/>
            <person name="Hubbard S.S."/>
            <person name="Banfield J.F."/>
        </authorList>
    </citation>
    <scope>NUCLEOTIDE SEQUENCE [LARGE SCALE GENOMIC DNA]</scope>
</reference>
<evidence type="ECO:0000256" key="1">
    <source>
        <dbReference type="SAM" id="MobiDB-lite"/>
    </source>
</evidence>
<keyword evidence="2" id="KW-0812">Transmembrane</keyword>
<dbReference type="Proteomes" id="UP000176741">
    <property type="component" value="Unassembled WGS sequence"/>
</dbReference>
<feature type="domain" description="SH3b" evidence="3">
    <location>
        <begin position="206"/>
        <end position="277"/>
    </location>
</feature>
<evidence type="ECO:0000313" key="5">
    <source>
        <dbReference type="Proteomes" id="UP000176741"/>
    </source>
</evidence>
<name>A0A1F7Y048_9BACT</name>
<evidence type="ECO:0000256" key="2">
    <source>
        <dbReference type="SAM" id="Phobius"/>
    </source>
</evidence>
<dbReference type="EMBL" id="MGGD01000028">
    <property type="protein sequence ID" value="OGM20671.1"/>
    <property type="molecule type" value="Genomic_DNA"/>
</dbReference>
<organism evidence="4 5">
    <name type="scientific">Candidatus Woesebacteria bacterium RIFCSPHIGHO2_01_FULL_38_26b</name>
    <dbReference type="NCBI Taxonomy" id="1802491"/>
    <lineage>
        <taxon>Bacteria</taxon>
        <taxon>Candidatus Woeseibacteriota</taxon>
    </lineage>
</organism>
<comment type="caution">
    <text evidence="4">The sequence shown here is derived from an EMBL/GenBank/DDBJ whole genome shotgun (WGS) entry which is preliminary data.</text>
</comment>
<dbReference type="PROSITE" id="PS51781">
    <property type="entry name" value="SH3B"/>
    <property type="match status" value="1"/>
</dbReference>
<feature type="region of interest" description="Disordered" evidence="1">
    <location>
        <begin position="278"/>
        <end position="306"/>
    </location>
</feature>
<dbReference type="AlphaFoldDB" id="A0A1F7Y048"/>
<accession>A0A1F7Y048</accession>
<evidence type="ECO:0000259" key="3">
    <source>
        <dbReference type="PROSITE" id="PS51781"/>
    </source>
</evidence>
<evidence type="ECO:0000313" key="4">
    <source>
        <dbReference type="EMBL" id="OGM20671.1"/>
    </source>
</evidence>
<dbReference type="SMART" id="SM00287">
    <property type="entry name" value="SH3b"/>
    <property type="match status" value="1"/>
</dbReference>
<dbReference type="Gene3D" id="2.30.30.40">
    <property type="entry name" value="SH3 Domains"/>
    <property type="match status" value="1"/>
</dbReference>
<sequence length="306" mass="33614">MRKLKLVGLILVGVGISVGMILFIIGFFKPKIAGVYIDSNPSSNIYIDGEQVGRTPYRNKRTPGEIVLRLIPESFENPLAPYDTKITLVQGVETVIKRDFGQLQDTSSGEIISFEKIDRSQTSLVIISIPDSAQVVIDGKDRAFTPHKTNFISPGEHKLTLTMDGYLEKNVEVKTHLGYKLTAIVQLAKAEPSSLTTPTPPPTGTEETKIQIEILSTPTGYLRVRKEPSTLADEVGKVEPGEKYNLLGEDEKSGWYKIEYEEGKEGWITNQYAKKVSAGTLSTTPTPSVKKPSPTPAKIVTPTPLN</sequence>
<dbReference type="InterPro" id="IPR013229">
    <property type="entry name" value="PEGA"/>
</dbReference>
<keyword evidence="2" id="KW-1133">Transmembrane helix</keyword>
<feature type="compositionally biased region" description="Low complexity" evidence="1">
    <location>
        <begin position="280"/>
        <end position="298"/>
    </location>
</feature>
<feature type="transmembrane region" description="Helical" evidence="2">
    <location>
        <begin position="7"/>
        <end position="28"/>
    </location>
</feature>
<proteinExistence type="predicted"/>
<protein>
    <recommendedName>
        <fullName evidence="3">SH3b domain-containing protein</fullName>
    </recommendedName>
</protein>
<keyword evidence="2" id="KW-0472">Membrane</keyword>
<dbReference type="Pfam" id="PF08308">
    <property type="entry name" value="PEGA"/>
    <property type="match status" value="2"/>
</dbReference>
<gene>
    <name evidence="4" type="ORF">A2771_02435</name>
</gene>
<dbReference type="Pfam" id="PF08239">
    <property type="entry name" value="SH3_3"/>
    <property type="match status" value="1"/>
</dbReference>